<dbReference type="PRINTS" id="PR00473">
    <property type="entry name" value="GALCTOKINASE"/>
</dbReference>
<dbReference type="SUPFAM" id="SSF54211">
    <property type="entry name" value="Ribosomal protein S5 domain 2-like"/>
    <property type="match status" value="1"/>
</dbReference>
<dbReference type="InterPro" id="IPR006204">
    <property type="entry name" value="GHMP_kinase_N_dom"/>
</dbReference>
<dbReference type="PRINTS" id="PR00959">
    <property type="entry name" value="MEVGALKINASE"/>
</dbReference>
<dbReference type="InterPro" id="IPR006206">
    <property type="entry name" value="Mevalonate/galactokinase"/>
</dbReference>
<dbReference type="PANTHER" id="PTHR10457:SF7">
    <property type="entry name" value="GALACTOKINASE-RELATED"/>
    <property type="match status" value="1"/>
</dbReference>
<dbReference type="InterPro" id="IPR019741">
    <property type="entry name" value="Galactokinase_CS"/>
</dbReference>
<dbReference type="InterPro" id="IPR014721">
    <property type="entry name" value="Ribsml_uS5_D2-typ_fold_subgr"/>
</dbReference>
<feature type="domain" description="GHMP kinase N-terminal" evidence="11">
    <location>
        <begin position="73"/>
        <end position="151"/>
    </location>
</feature>
<gene>
    <name evidence="14" type="ORF">AVDCRST_MAG50-2006</name>
</gene>
<dbReference type="EC" id="2.7.1.6" evidence="10"/>
<accession>A0A6J4I9K5</accession>
<dbReference type="PROSITE" id="PS00627">
    <property type="entry name" value="GHMP_KINASES_ATP"/>
    <property type="match status" value="1"/>
</dbReference>
<dbReference type="GO" id="GO:0004335">
    <property type="term" value="F:galactokinase activity"/>
    <property type="evidence" value="ECO:0007669"/>
    <property type="project" value="UniProtKB-UniRule"/>
</dbReference>
<dbReference type="GO" id="GO:0005829">
    <property type="term" value="C:cytosol"/>
    <property type="evidence" value="ECO:0007669"/>
    <property type="project" value="TreeGrafter"/>
</dbReference>
<dbReference type="Pfam" id="PF00288">
    <property type="entry name" value="GHMP_kinases_N"/>
    <property type="match status" value="1"/>
</dbReference>
<keyword evidence="3" id="KW-0479">Metal-binding</keyword>
<keyword evidence="9" id="KW-0119">Carbohydrate metabolism</keyword>
<organism evidence="14">
    <name type="scientific">uncultured Acidimicrobiales bacterium</name>
    <dbReference type="NCBI Taxonomy" id="310071"/>
    <lineage>
        <taxon>Bacteria</taxon>
        <taxon>Bacillati</taxon>
        <taxon>Actinomycetota</taxon>
        <taxon>Acidimicrobiia</taxon>
        <taxon>Acidimicrobiales</taxon>
        <taxon>environmental samples</taxon>
    </lineage>
</organism>
<dbReference type="AlphaFoldDB" id="A0A6J4I9K5"/>
<feature type="domain" description="Galactokinase N-terminal" evidence="13">
    <location>
        <begin position="3"/>
        <end position="34"/>
    </location>
</feature>
<dbReference type="InterPro" id="IPR020568">
    <property type="entry name" value="Ribosomal_Su5_D2-typ_SF"/>
</dbReference>
<dbReference type="InterPro" id="IPR013750">
    <property type="entry name" value="GHMP_kinase_C_dom"/>
</dbReference>
<keyword evidence="6" id="KW-0067">ATP-binding</keyword>
<keyword evidence="8" id="KW-0299">Galactose metabolism</keyword>
<reference evidence="14" key="1">
    <citation type="submission" date="2020-02" db="EMBL/GenBank/DDBJ databases">
        <authorList>
            <person name="Meier V. D."/>
        </authorList>
    </citation>
    <scope>NUCLEOTIDE SEQUENCE</scope>
    <source>
        <strain evidence="14">AVDCRST_MAG50</strain>
    </source>
</reference>
<dbReference type="NCBIfam" id="TIGR00131">
    <property type="entry name" value="gal_kin"/>
    <property type="match status" value="1"/>
</dbReference>
<evidence type="ECO:0000259" key="13">
    <source>
        <dbReference type="Pfam" id="PF10509"/>
    </source>
</evidence>
<dbReference type="InterPro" id="IPR019539">
    <property type="entry name" value="GalKase_N"/>
</dbReference>
<dbReference type="Pfam" id="PF10509">
    <property type="entry name" value="GalKase_gal_bdg"/>
    <property type="match status" value="1"/>
</dbReference>
<dbReference type="GO" id="GO:0046872">
    <property type="term" value="F:metal ion binding"/>
    <property type="evidence" value="ECO:0007669"/>
    <property type="project" value="UniProtKB-KW"/>
</dbReference>
<dbReference type="InterPro" id="IPR036554">
    <property type="entry name" value="GHMP_kinase_C_sf"/>
</dbReference>
<evidence type="ECO:0000256" key="4">
    <source>
        <dbReference type="ARBA" id="ARBA00022741"/>
    </source>
</evidence>
<protein>
    <recommendedName>
        <fullName evidence="10">Galactokinase</fullName>
        <ecNumber evidence="10">2.7.1.6</ecNumber>
    </recommendedName>
</protein>
<dbReference type="Gene3D" id="3.30.70.890">
    <property type="entry name" value="GHMP kinase, C-terminal domain"/>
    <property type="match status" value="1"/>
</dbReference>
<dbReference type="PROSITE" id="PS00106">
    <property type="entry name" value="GALACTOKINASE"/>
    <property type="match status" value="1"/>
</dbReference>
<keyword evidence="7" id="KW-0460">Magnesium</keyword>
<dbReference type="Gene3D" id="3.30.230.10">
    <property type="match status" value="1"/>
</dbReference>
<dbReference type="Pfam" id="PF08544">
    <property type="entry name" value="GHMP_kinases_C"/>
    <property type="match status" value="1"/>
</dbReference>
<dbReference type="GO" id="GO:0005524">
    <property type="term" value="F:ATP binding"/>
    <property type="evidence" value="ECO:0007669"/>
    <property type="project" value="UniProtKB-UniRule"/>
</dbReference>
<keyword evidence="5 14" id="KW-0418">Kinase</keyword>
<evidence type="ECO:0000259" key="12">
    <source>
        <dbReference type="Pfam" id="PF08544"/>
    </source>
</evidence>
<evidence type="ECO:0000256" key="2">
    <source>
        <dbReference type="ARBA" id="ARBA00022679"/>
    </source>
</evidence>
<feature type="domain" description="GHMP kinase C-terminal" evidence="12">
    <location>
        <begin position="245"/>
        <end position="315"/>
    </location>
</feature>
<comment type="similarity">
    <text evidence="1">Belongs to the GHMP kinase family. GalK subfamily.</text>
</comment>
<evidence type="ECO:0000256" key="3">
    <source>
        <dbReference type="ARBA" id="ARBA00022723"/>
    </source>
</evidence>
<evidence type="ECO:0000259" key="11">
    <source>
        <dbReference type="Pfam" id="PF00288"/>
    </source>
</evidence>
<dbReference type="GO" id="GO:0006012">
    <property type="term" value="P:galactose metabolic process"/>
    <property type="evidence" value="ECO:0007669"/>
    <property type="project" value="UniProtKB-UniRule"/>
</dbReference>
<dbReference type="FunFam" id="3.30.70.890:FF:000001">
    <property type="entry name" value="Galactokinase"/>
    <property type="match status" value="1"/>
</dbReference>
<proteinExistence type="inferred from homology"/>
<evidence type="ECO:0000256" key="5">
    <source>
        <dbReference type="ARBA" id="ARBA00022777"/>
    </source>
</evidence>
<dbReference type="PANTHER" id="PTHR10457">
    <property type="entry name" value="MEVALONATE KINASE/GALACTOKINASE"/>
    <property type="match status" value="1"/>
</dbReference>
<name>A0A6J4I9K5_9ACTN</name>
<evidence type="ECO:0000256" key="8">
    <source>
        <dbReference type="ARBA" id="ARBA00023144"/>
    </source>
</evidence>
<dbReference type="SUPFAM" id="SSF55060">
    <property type="entry name" value="GHMP Kinase, C-terminal domain"/>
    <property type="match status" value="1"/>
</dbReference>
<dbReference type="InterPro" id="IPR006203">
    <property type="entry name" value="GHMP_knse_ATP-bd_CS"/>
</dbReference>
<sequence length="328" mass="33891">MRATAPGRVNLIGDHTDYTGGLALPMAVDLGTTVEGDLGGDFVSLRSEDEAGEALVPLSVEDPRAVTPAWARYVAGVVWAVRPQVGFEGGVTTTLPIGSGLSSSAALEVAVALALGFEGTPLELALACQRAEQRASGVPSGIMDQLASASGVAGHALLMDCHSLAVTPVPMPDDVAVVVVHSGQARALATSAYGERRAACEAAEARIGPLRQATLADVETLDDVVLRSRARHVVTENERVRRFSAALRAGELVECGRLMVESHRSLADDFEVSTPRLDALVGELTALPGVFGGRLTGAGFGGCVVALAEPGAVDRGWRVRAADGARVE</sequence>
<evidence type="ECO:0000256" key="9">
    <source>
        <dbReference type="ARBA" id="ARBA00023277"/>
    </source>
</evidence>
<evidence type="ECO:0000313" key="14">
    <source>
        <dbReference type="EMBL" id="CAA9246353.1"/>
    </source>
</evidence>
<evidence type="ECO:0000256" key="7">
    <source>
        <dbReference type="ARBA" id="ARBA00022842"/>
    </source>
</evidence>
<evidence type="ECO:0000256" key="6">
    <source>
        <dbReference type="ARBA" id="ARBA00022840"/>
    </source>
</evidence>
<keyword evidence="4" id="KW-0547">Nucleotide-binding</keyword>
<keyword evidence="2 14" id="KW-0808">Transferase</keyword>
<dbReference type="InterPro" id="IPR000705">
    <property type="entry name" value="Galactokinase"/>
</dbReference>
<dbReference type="PIRSF" id="PIRSF000530">
    <property type="entry name" value="Galactokinase"/>
    <property type="match status" value="1"/>
</dbReference>
<evidence type="ECO:0000256" key="10">
    <source>
        <dbReference type="NCBIfam" id="TIGR00131"/>
    </source>
</evidence>
<dbReference type="EMBL" id="CADCTF010000101">
    <property type="protein sequence ID" value="CAA9246353.1"/>
    <property type="molecule type" value="Genomic_DNA"/>
</dbReference>
<evidence type="ECO:0000256" key="1">
    <source>
        <dbReference type="ARBA" id="ARBA00006566"/>
    </source>
</evidence>